<organism evidence="2 3">
    <name type="scientific">Rhizobium giardinii</name>
    <dbReference type="NCBI Taxonomy" id="56731"/>
    <lineage>
        <taxon>Bacteria</taxon>
        <taxon>Pseudomonadati</taxon>
        <taxon>Pseudomonadota</taxon>
        <taxon>Alphaproteobacteria</taxon>
        <taxon>Hyphomicrobiales</taxon>
        <taxon>Rhizobiaceae</taxon>
        <taxon>Rhizobium/Agrobacterium group</taxon>
        <taxon>Rhizobium</taxon>
    </lineage>
</organism>
<dbReference type="AlphaFoldDB" id="A0A7W8XC38"/>
<protein>
    <recommendedName>
        <fullName evidence="1">DUF6538 domain-containing protein</fullName>
    </recommendedName>
</protein>
<dbReference type="EMBL" id="JACHBK010000014">
    <property type="protein sequence ID" value="MBB5538503.1"/>
    <property type="molecule type" value="Genomic_DNA"/>
</dbReference>
<evidence type="ECO:0000259" key="1">
    <source>
        <dbReference type="Pfam" id="PF20172"/>
    </source>
</evidence>
<proteinExistence type="predicted"/>
<accession>A0A7W8XC38</accession>
<keyword evidence="3" id="KW-1185">Reference proteome</keyword>
<comment type="caution">
    <text evidence="2">The sequence shown here is derived from an EMBL/GenBank/DDBJ whole genome shotgun (WGS) entry which is preliminary data.</text>
</comment>
<name>A0A7W8XC38_9HYPH</name>
<dbReference type="Pfam" id="PF20172">
    <property type="entry name" value="DUF6538"/>
    <property type="match status" value="1"/>
</dbReference>
<feature type="domain" description="DUF6538" evidence="1">
    <location>
        <begin position="9"/>
        <end position="61"/>
    </location>
</feature>
<reference evidence="2 3" key="1">
    <citation type="submission" date="2020-08" db="EMBL/GenBank/DDBJ databases">
        <title>Genomic Encyclopedia of Type Strains, Phase IV (KMG-V): Genome sequencing to study the core and pangenomes of soil and plant-associated prokaryotes.</title>
        <authorList>
            <person name="Whitman W."/>
        </authorList>
    </citation>
    <scope>NUCLEOTIDE SEQUENCE [LARGE SCALE GENOMIC DNA]</scope>
    <source>
        <strain evidence="2 3">SEMIA 4084</strain>
    </source>
</reference>
<dbReference type="Proteomes" id="UP000585507">
    <property type="component" value="Unassembled WGS sequence"/>
</dbReference>
<dbReference type="RefSeq" id="WP_018329967.1">
    <property type="nucleotide sequence ID" value="NZ_JACHBK010000014.1"/>
</dbReference>
<dbReference type="InterPro" id="IPR046668">
    <property type="entry name" value="DUF6538"/>
</dbReference>
<evidence type="ECO:0000313" key="3">
    <source>
        <dbReference type="Proteomes" id="UP000585507"/>
    </source>
</evidence>
<evidence type="ECO:0000313" key="2">
    <source>
        <dbReference type="EMBL" id="MBB5538503.1"/>
    </source>
</evidence>
<sequence>MAVRHEVENLIRRGNIFYWRPRIPAAFVHCRPGSRLSLSLHCSDHRKAQIIGRKLNTRLAELKMNSKDVMTTKKQPRAREAR</sequence>
<gene>
    <name evidence="2" type="ORF">GGD55_005242</name>
</gene>